<dbReference type="GO" id="GO:1990904">
    <property type="term" value="C:ribonucleoprotein complex"/>
    <property type="evidence" value="ECO:0007669"/>
    <property type="project" value="UniProtKB-KW"/>
</dbReference>
<dbReference type="OMA" id="MPYANIM"/>
<evidence type="ECO:0000313" key="5">
    <source>
        <dbReference type="EnsemblPlants" id="OPUNC02G05890.1"/>
    </source>
</evidence>
<dbReference type="Proteomes" id="UP000026962">
    <property type="component" value="Chromosome 2"/>
</dbReference>
<name>A0A0E0JWK8_ORYPU</name>
<dbReference type="InterPro" id="IPR001911">
    <property type="entry name" value="Ribosomal_bS21"/>
</dbReference>
<dbReference type="GO" id="GO:0006412">
    <property type="term" value="P:translation"/>
    <property type="evidence" value="ECO:0007669"/>
    <property type="project" value="InterPro"/>
</dbReference>
<evidence type="ECO:0000256" key="2">
    <source>
        <dbReference type="ARBA" id="ARBA00022980"/>
    </source>
</evidence>
<dbReference type="InterPro" id="IPR038380">
    <property type="entry name" value="Ribosomal_bS21_sf"/>
</dbReference>
<evidence type="ECO:0008006" key="7">
    <source>
        <dbReference type="Google" id="ProtNLM"/>
    </source>
</evidence>
<dbReference type="AlphaFoldDB" id="A0A0E0JWK8"/>
<dbReference type="EnsemblPlants" id="OPUNC02G05890.1">
    <property type="protein sequence ID" value="OPUNC02G05890.1"/>
    <property type="gene ID" value="OPUNC02G05890"/>
</dbReference>
<dbReference type="PANTHER" id="PTHR21109:SF0">
    <property type="entry name" value="SMALL RIBOSOMAL SUBUNIT PROTEIN BS21M"/>
    <property type="match status" value="1"/>
</dbReference>
<dbReference type="STRING" id="4537.A0A0E0JWK8"/>
<reference evidence="5" key="1">
    <citation type="submission" date="2015-04" db="UniProtKB">
        <authorList>
            <consortium name="EnsemblPlants"/>
        </authorList>
    </citation>
    <scope>IDENTIFICATION</scope>
</reference>
<keyword evidence="3" id="KW-0687">Ribonucleoprotein</keyword>
<evidence type="ECO:0000256" key="1">
    <source>
        <dbReference type="ARBA" id="ARBA00006640"/>
    </source>
</evidence>
<dbReference type="eggNOG" id="ENOG502RZIG">
    <property type="taxonomic scope" value="Eukaryota"/>
</dbReference>
<dbReference type="Pfam" id="PF01165">
    <property type="entry name" value="Ribosomal_S21"/>
    <property type="match status" value="1"/>
</dbReference>
<dbReference type="HAMAP" id="MF_00358">
    <property type="entry name" value="Ribosomal_bS21"/>
    <property type="match status" value="1"/>
</dbReference>
<comment type="similarity">
    <text evidence="1">Belongs to the bacterial ribosomal protein bS21 family.</text>
</comment>
<keyword evidence="6" id="KW-1185">Reference proteome</keyword>
<protein>
    <recommendedName>
        <fullName evidence="7">30S ribosomal protein S21, chloroplastic</fullName>
    </recommendedName>
</protein>
<sequence length="143" mass="16575">MAAPATTSLVSTLLQLPLAPFSGRRSPPSVVHVAPQRAATVVVAATKGYNVQILVDENEGEESIFRRFRREVMRAGVLQEIKRRRRYESKKDERKRKAREAGRRNRRRRMMEEPRFPEEDADSESARRARDDEKDNWEIDGIL</sequence>
<keyword evidence="2" id="KW-0689">Ribosomal protein</keyword>
<reference evidence="5" key="2">
    <citation type="submission" date="2018-05" db="EMBL/GenBank/DDBJ databases">
        <title>OpunRS2 (Oryza punctata Reference Sequence Version 2).</title>
        <authorList>
            <person name="Zhang J."/>
            <person name="Kudrna D."/>
            <person name="Lee S."/>
            <person name="Talag J."/>
            <person name="Welchert J."/>
            <person name="Wing R.A."/>
        </authorList>
    </citation>
    <scope>NUCLEOTIDE SEQUENCE [LARGE SCALE GENOMIC DNA]</scope>
</reference>
<dbReference type="Gene3D" id="1.20.5.1150">
    <property type="entry name" value="Ribosomal protein S8"/>
    <property type="match status" value="1"/>
</dbReference>
<feature type="region of interest" description="Disordered" evidence="4">
    <location>
        <begin position="85"/>
        <end position="143"/>
    </location>
</feature>
<organism evidence="5">
    <name type="scientific">Oryza punctata</name>
    <name type="common">Red rice</name>
    <dbReference type="NCBI Taxonomy" id="4537"/>
    <lineage>
        <taxon>Eukaryota</taxon>
        <taxon>Viridiplantae</taxon>
        <taxon>Streptophyta</taxon>
        <taxon>Embryophyta</taxon>
        <taxon>Tracheophyta</taxon>
        <taxon>Spermatophyta</taxon>
        <taxon>Magnoliopsida</taxon>
        <taxon>Liliopsida</taxon>
        <taxon>Poales</taxon>
        <taxon>Poaceae</taxon>
        <taxon>BOP clade</taxon>
        <taxon>Oryzoideae</taxon>
        <taxon>Oryzeae</taxon>
        <taxon>Oryzinae</taxon>
        <taxon>Oryza</taxon>
    </lineage>
</organism>
<evidence type="ECO:0000256" key="4">
    <source>
        <dbReference type="SAM" id="MobiDB-lite"/>
    </source>
</evidence>
<dbReference type="GO" id="GO:0005840">
    <property type="term" value="C:ribosome"/>
    <property type="evidence" value="ECO:0007669"/>
    <property type="project" value="UniProtKB-KW"/>
</dbReference>
<dbReference type="HOGENOM" id="CLU_1789990_0_0_1"/>
<accession>A0A0E0JWK8</accession>
<dbReference type="PRINTS" id="PR00976">
    <property type="entry name" value="RIBOSOMALS21"/>
</dbReference>
<evidence type="ECO:0000313" key="6">
    <source>
        <dbReference type="Proteomes" id="UP000026962"/>
    </source>
</evidence>
<dbReference type="Gramene" id="OPUNC02G05890.1">
    <property type="protein sequence ID" value="OPUNC02G05890.1"/>
    <property type="gene ID" value="OPUNC02G05890"/>
</dbReference>
<dbReference type="NCBIfam" id="TIGR00030">
    <property type="entry name" value="S21p"/>
    <property type="match status" value="1"/>
</dbReference>
<dbReference type="PANTHER" id="PTHR21109">
    <property type="entry name" value="MITOCHONDRIAL 28S RIBOSOMAL PROTEIN S21"/>
    <property type="match status" value="1"/>
</dbReference>
<feature type="compositionally biased region" description="Basic residues" evidence="4">
    <location>
        <begin position="85"/>
        <end position="109"/>
    </location>
</feature>
<dbReference type="GO" id="GO:0003735">
    <property type="term" value="F:structural constituent of ribosome"/>
    <property type="evidence" value="ECO:0007669"/>
    <property type="project" value="InterPro"/>
</dbReference>
<proteinExistence type="inferred from homology"/>
<evidence type="ECO:0000256" key="3">
    <source>
        <dbReference type="ARBA" id="ARBA00023274"/>
    </source>
</evidence>
<feature type="compositionally biased region" description="Basic and acidic residues" evidence="4">
    <location>
        <begin position="110"/>
        <end position="137"/>
    </location>
</feature>